<proteinExistence type="predicted"/>
<keyword evidence="2" id="KW-1185">Reference proteome</keyword>
<dbReference type="AlphaFoldDB" id="A0A369JZ80"/>
<comment type="caution">
    <text evidence="1">The sequence shown here is derived from an EMBL/GenBank/DDBJ whole genome shotgun (WGS) entry which is preliminary data.</text>
</comment>
<evidence type="ECO:0000313" key="2">
    <source>
        <dbReference type="Proteomes" id="UP000076154"/>
    </source>
</evidence>
<dbReference type="EMBL" id="LUEZ02000045">
    <property type="protein sequence ID" value="RDB24006.1"/>
    <property type="molecule type" value="Genomic_DNA"/>
</dbReference>
<name>A0A369JZ80_HYPMA</name>
<reference evidence="1" key="1">
    <citation type="submission" date="2018-04" db="EMBL/GenBank/DDBJ databases">
        <title>Whole genome sequencing of Hypsizygus marmoreus.</title>
        <authorList>
            <person name="Choi I.-G."/>
            <person name="Min B."/>
            <person name="Kim J.-G."/>
            <person name="Kim S."/>
            <person name="Oh Y.-L."/>
            <person name="Kong W.-S."/>
            <person name="Park H."/>
            <person name="Jeong J."/>
            <person name="Song E.-S."/>
        </authorList>
    </citation>
    <scope>NUCLEOTIDE SEQUENCE [LARGE SCALE GENOMIC DNA]</scope>
    <source>
        <strain evidence="1">51987-8</strain>
    </source>
</reference>
<gene>
    <name evidence="1" type="ORF">Hypma_008638</name>
</gene>
<organism evidence="1 2">
    <name type="scientific">Hypsizygus marmoreus</name>
    <name type="common">White beech mushroom</name>
    <name type="synonym">Agaricus marmoreus</name>
    <dbReference type="NCBI Taxonomy" id="39966"/>
    <lineage>
        <taxon>Eukaryota</taxon>
        <taxon>Fungi</taxon>
        <taxon>Dikarya</taxon>
        <taxon>Basidiomycota</taxon>
        <taxon>Agaricomycotina</taxon>
        <taxon>Agaricomycetes</taxon>
        <taxon>Agaricomycetidae</taxon>
        <taxon>Agaricales</taxon>
        <taxon>Tricholomatineae</taxon>
        <taxon>Lyophyllaceae</taxon>
        <taxon>Hypsizygus</taxon>
    </lineage>
</organism>
<dbReference type="InParanoid" id="A0A369JZ80"/>
<evidence type="ECO:0000313" key="1">
    <source>
        <dbReference type="EMBL" id="RDB24006.1"/>
    </source>
</evidence>
<accession>A0A369JZ80</accession>
<sequence>MSANPLLVRSYTIDSPYRGCYCCIGRSYFVPLVERWHREYSRLTRRTFGVISMYAANGTTHGCIDVRLTLRSLACAENKRFINDSLIQGGEMRYHSFRGSYALAKHPLIWQPKLLTDLRSPAEQYCPFPTGIVSLQDISRCD</sequence>
<dbReference type="Proteomes" id="UP000076154">
    <property type="component" value="Unassembled WGS sequence"/>
</dbReference>
<protein>
    <submittedName>
        <fullName evidence="1">Uncharacterized protein</fullName>
    </submittedName>
</protein>